<feature type="domain" description="DNA2/NAM7 helicase helicase" evidence="1">
    <location>
        <begin position="8"/>
        <end position="73"/>
    </location>
</feature>
<sequence length="100" mass="11175">SKEQEYLFIMRKASVVGMTTTGAATYNSILKLLAPSIVIIEEAAEILESHVITSMTSKCKHLIMIGDHQQLKPSATVYELAKKYNLETSLFERMVKNGIQ</sequence>
<dbReference type="InterPro" id="IPR045055">
    <property type="entry name" value="DNA2/NAM7-like"/>
</dbReference>
<dbReference type="SUPFAM" id="SSF52540">
    <property type="entry name" value="P-loop containing nucleoside triphosphate hydrolases"/>
    <property type="match status" value="1"/>
</dbReference>
<dbReference type="InterPro" id="IPR027417">
    <property type="entry name" value="P-loop_NTPase"/>
</dbReference>
<proteinExistence type="predicted"/>
<dbReference type="GO" id="GO:0031048">
    <property type="term" value="P:regulatory ncRNA-mediated heterochromatin formation"/>
    <property type="evidence" value="ECO:0007669"/>
    <property type="project" value="TreeGrafter"/>
</dbReference>
<evidence type="ECO:0000313" key="2">
    <source>
        <dbReference type="EMBL" id="CAL4077468.1"/>
    </source>
</evidence>
<dbReference type="PANTHER" id="PTHR10887:SF341">
    <property type="entry name" value="NFX1-TYPE ZINC FINGER-CONTAINING PROTEIN 1"/>
    <property type="match status" value="1"/>
</dbReference>
<reference evidence="2 3" key="1">
    <citation type="submission" date="2024-05" db="EMBL/GenBank/DDBJ databases">
        <authorList>
            <person name="Wallberg A."/>
        </authorList>
    </citation>
    <scope>NUCLEOTIDE SEQUENCE [LARGE SCALE GENOMIC DNA]</scope>
</reference>
<dbReference type="Pfam" id="PF13086">
    <property type="entry name" value="AAA_11"/>
    <property type="match status" value="1"/>
</dbReference>
<name>A0AAV2QC51_MEGNR</name>
<organism evidence="2 3">
    <name type="scientific">Meganyctiphanes norvegica</name>
    <name type="common">Northern krill</name>
    <name type="synonym">Thysanopoda norvegica</name>
    <dbReference type="NCBI Taxonomy" id="48144"/>
    <lineage>
        <taxon>Eukaryota</taxon>
        <taxon>Metazoa</taxon>
        <taxon>Ecdysozoa</taxon>
        <taxon>Arthropoda</taxon>
        <taxon>Crustacea</taxon>
        <taxon>Multicrustacea</taxon>
        <taxon>Malacostraca</taxon>
        <taxon>Eumalacostraca</taxon>
        <taxon>Eucarida</taxon>
        <taxon>Euphausiacea</taxon>
        <taxon>Euphausiidae</taxon>
        <taxon>Meganyctiphanes</taxon>
    </lineage>
</organism>
<dbReference type="GO" id="GO:0004386">
    <property type="term" value="F:helicase activity"/>
    <property type="evidence" value="ECO:0007669"/>
    <property type="project" value="InterPro"/>
</dbReference>
<dbReference type="InterPro" id="IPR041677">
    <property type="entry name" value="DNA2/NAM7_AAA_11"/>
</dbReference>
<evidence type="ECO:0000313" key="3">
    <source>
        <dbReference type="Proteomes" id="UP001497623"/>
    </source>
</evidence>
<comment type="caution">
    <text evidence="2">The sequence shown here is derived from an EMBL/GenBank/DDBJ whole genome shotgun (WGS) entry which is preliminary data.</text>
</comment>
<dbReference type="PANTHER" id="PTHR10887">
    <property type="entry name" value="DNA2/NAM7 HELICASE FAMILY"/>
    <property type="match status" value="1"/>
</dbReference>
<dbReference type="AlphaFoldDB" id="A0AAV2QC51"/>
<dbReference type="EMBL" id="CAXKWB010005243">
    <property type="protein sequence ID" value="CAL4077468.1"/>
    <property type="molecule type" value="Genomic_DNA"/>
</dbReference>
<dbReference type="Proteomes" id="UP001497623">
    <property type="component" value="Unassembled WGS sequence"/>
</dbReference>
<dbReference type="Gene3D" id="3.40.50.300">
    <property type="entry name" value="P-loop containing nucleotide triphosphate hydrolases"/>
    <property type="match status" value="1"/>
</dbReference>
<protein>
    <recommendedName>
        <fullName evidence="1">DNA2/NAM7 helicase helicase domain-containing protein</fullName>
    </recommendedName>
</protein>
<evidence type="ECO:0000259" key="1">
    <source>
        <dbReference type="Pfam" id="PF13086"/>
    </source>
</evidence>
<keyword evidence="3" id="KW-1185">Reference proteome</keyword>
<gene>
    <name evidence="2" type="ORF">MNOR_LOCUS10411</name>
</gene>
<dbReference type="GO" id="GO:0031380">
    <property type="term" value="C:nuclear RNA-directed RNA polymerase complex"/>
    <property type="evidence" value="ECO:0007669"/>
    <property type="project" value="TreeGrafter"/>
</dbReference>
<accession>A0AAV2QC51</accession>
<feature type="non-terminal residue" evidence="2">
    <location>
        <position position="1"/>
    </location>
</feature>